<accession>A0A164Z1R9</accession>
<dbReference type="EMBL" id="KV419397">
    <property type="protein sequence ID" value="KZS97451.1"/>
    <property type="molecule type" value="Genomic_DNA"/>
</dbReference>
<organism evidence="2 3">
    <name type="scientific">Sistotremastrum niveocremeum HHB9708</name>
    <dbReference type="NCBI Taxonomy" id="1314777"/>
    <lineage>
        <taxon>Eukaryota</taxon>
        <taxon>Fungi</taxon>
        <taxon>Dikarya</taxon>
        <taxon>Basidiomycota</taxon>
        <taxon>Agaricomycotina</taxon>
        <taxon>Agaricomycetes</taxon>
        <taxon>Sistotremastrales</taxon>
        <taxon>Sistotremastraceae</taxon>
        <taxon>Sertulicium</taxon>
        <taxon>Sertulicium niveocremeum</taxon>
    </lineage>
</organism>
<dbReference type="Proteomes" id="UP000076722">
    <property type="component" value="Unassembled WGS sequence"/>
</dbReference>
<evidence type="ECO:0000313" key="3">
    <source>
        <dbReference type="Proteomes" id="UP000076722"/>
    </source>
</evidence>
<sequence>MRKHLHIWFPSFKDVAESSYREGWPTPHIYVLLIAAVDIASTWVSNCWGIPVNPERVRERYARAIPRLSELCQQLVTHFSWVSLDCDPHHYIAHLRSPASSGELVLPLDGGIFCGTNEYTGFYDRMLGQRLFINDALYQYPPLINIIYTLMLCHPGGFLIGNHISATPAEVHTVDWRILPPYRWYIENRKHARVFMSQDELEMMKMAYDEGDDIERQTYSCFNDPHDPYDTDEVYSPMSYASGWSYRSRSRSRGPMSTSSRSGSVVSLGGMTSVDGADDMEEDEE</sequence>
<name>A0A164Z1R9_9AGAM</name>
<gene>
    <name evidence="2" type="ORF">SISNIDRAFT_530277</name>
</gene>
<feature type="compositionally biased region" description="Low complexity" evidence="1">
    <location>
        <begin position="245"/>
        <end position="270"/>
    </location>
</feature>
<protein>
    <submittedName>
        <fullName evidence="2">Uncharacterized protein</fullName>
    </submittedName>
</protein>
<dbReference type="AlphaFoldDB" id="A0A164Z1R9"/>
<keyword evidence="3" id="KW-1185">Reference proteome</keyword>
<evidence type="ECO:0000256" key="1">
    <source>
        <dbReference type="SAM" id="MobiDB-lite"/>
    </source>
</evidence>
<reference evidence="2 3" key="1">
    <citation type="journal article" date="2016" name="Mol. Biol. Evol.">
        <title>Comparative Genomics of Early-Diverging Mushroom-Forming Fungi Provides Insights into the Origins of Lignocellulose Decay Capabilities.</title>
        <authorList>
            <person name="Nagy L.G."/>
            <person name="Riley R."/>
            <person name="Tritt A."/>
            <person name="Adam C."/>
            <person name="Daum C."/>
            <person name="Floudas D."/>
            <person name="Sun H."/>
            <person name="Yadav J.S."/>
            <person name="Pangilinan J."/>
            <person name="Larsson K.H."/>
            <person name="Matsuura K."/>
            <person name="Barry K."/>
            <person name="Labutti K."/>
            <person name="Kuo R."/>
            <person name="Ohm R.A."/>
            <person name="Bhattacharya S.S."/>
            <person name="Shirouzu T."/>
            <person name="Yoshinaga Y."/>
            <person name="Martin F.M."/>
            <person name="Grigoriev I.V."/>
            <person name="Hibbett D.S."/>
        </authorList>
    </citation>
    <scope>NUCLEOTIDE SEQUENCE [LARGE SCALE GENOMIC DNA]</scope>
    <source>
        <strain evidence="2 3">HHB9708</strain>
    </source>
</reference>
<feature type="region of interest" description="Disordered" evidence="1">
    <location>
        <begin position="245"/>
        <end position="285"/>
    </location>
</feature>
<evidence type="ECO:0000313" key="2">
    <source>
        <dbReference type="EMBL" id="KZS97451.1"/>
    </source>
</evidence>
<proteinExistence type="predicted"/>
<feature type="compositionally biased region" description="Acidic residues" evidence="1">
    <location>
        <begin position="276"/>
        <end position="285"/>
    </location>
</feature>